<evidence type="ECO:0000256" key="1">
    <source>
        <dbReference type="ARBA" id="ARBA00004141"/>
    </source>
</evidence>
<dbReference type="HOGENOM" id="CLU_1829267_0_0_1"/>
<dbReference type="STRING" id="35128.B8CBT1"/>
<evidence type="ECO:0000313" key="2">
    <source>
        <dbReference type="EMBL" id="EED89371.1"/>
    </source>
</evidence>
<comment type="subcellular location">
    <subcellularLocation>
        <location evidence="1">Membrane</location>
        <topology evidence="1">Multi-pass membrane protein</topology>
    </subcellularLocation>
</comment>
<dbReference type="Gene3D" id="3.40.1110.10">
    <property type="entry name" value="Calcium-transporting ATPase, cytoplasmic domain N"/>
    <property type="match status" value="1"/>
</dbReference>
<organism evidence="2 3">
    <name type="scientific">Thalassiosira pseudonana</name>
    <name type="common">Marine diatom</name>
    <name type="synonym">Cyclotella nana</name>
    <dbReference type="NCBI Taxonomy" id="35128"/>
    <lineage>
        <taxon>Eukaryota</taxon>
        <taxon>Sar</taxon>
        <taxon>Stramenopiles</taxon>
        <taxon>Ochrophyta</taxon>
        <taxon>Bacillariophyta</taxon>
        <taxon>Coscinodiscophyceae</taxon>
        <taxon>Thalassiosirophycidae</taxon>
        <taxon>Thalassiosirales</taxon>
        <taxon>Thalassiosiraceae</taxon>
        <taxon>Thalassiosira</taxon>
    </lineage>
</organism>
<dbReference type="InParanoid" id="B8CBT1"/>
<dbReference type="AlphaFoldDB" id="B8CBT1"/>
<dbReference type="PaxDb" id="35128-Thaps9602"/>
<name>B8CBT1_THAPS</name>
<sequence>MNTELEHWTITNCSEVWDGNASDLGDDPVWKIAELLPMLDPPRNDTPNTIESLHHANTSVQMITGDHADVGKETARLIGLGTFERRAGSMLWSTSSREVSSLDMVSRVVSNNTWTQLDVFPKHKNWKSCFPLVKESQSKIQ</sequence>
<dbReference type="InterPro" id="IPR036412">
    <property type="entry name" value="HAD-like_sf"/>
</dbReference>
<dbReference type="EMBL" id="CM000648">
    <property type="protein sequence ID" value="EED89371.1"/>
    <property type="molecule type" value="Genomic_DNA"/>
</dbReference>
<keyword evidence="3" id="KW-1185">Reference proteome</keyword>
<dbReference type="InterPro" id="IPR023214">
    <property type="entry name" value="HAD_sf"/>
</dbReference>
<dbReference type="GO" id="GO:0016020">
    <property type="term" value="C:membrane"/>
    <property type="evidence" value="ECO:0007669"/>
    <property type="project" value="UniProtKB-SubCell"/>
</dbReference>
<accession>B8CBT1</accession>
<dbReference type="Gene3D" id="3.40.50.1000">
    <property type="entry name" value="HAD superfamily/HAD-like"/>
    <property type="match status" value="1"/>
</dbReference>
<evidence type="ECO:0000313" key="3">
    <source>
        <dbReference type="Proteomes" id="UP000001449"/>
    </source>
</evidence>
<dbReference type="Proteomes" id="UP000001449">
    <property type="component" value="Chromosome 13"/>
</dbReference>
<proteinExistence type="predicted"/>
<reference evidence="2 3" key="1">
    <citation type="journal article" date="2004" name="Science">
        <title>The genome of the diatom Thalassiosira pseudonana: ecology, evolution, and metabolism.</title>
        <authorList>
            <person name="Armbrust E.V."/>
            <person name="Berges J.A."/>
            <person name="Bowler C."/>
            <person name="Green B.R."/>
            <person name="Martinez D."/>
            <person name="Putnam N.H."/>
            <person name="Zhou S."/>
            <person name="Allen A.E."/>
            <person name="Apt K.E."/>
            <person name="Bechner M."/>
            <person name="Brzezinski M.A."/>
            <person name="Chaal B.K."/>
            <person name="Chiovitti A."/>
            <person name="Davis A.K."/>
            <person name="Demarest M.S."/>
            <person name="Detter J.C."/>
            <person name="Glavina T."/>
            <person name="Goodstein D."/>
            <person name="Hadi M.Z."/>
            <person name="Hellsten U."/>
            <person name="Hildebrand M."/>
            <person name="Jenkins B.D."/>
            <person name="Jurka J."/>
            <person name="Kapitonov V.V."/>
            <person name="Kroger N."/>
            <person name="Lau W.W."/>
            <person name="Lane T.W."/>
            <person name="Larimer F.W."/>
            <person name="Lippmeier J.C."/>
            <person name="Lucas S."/>
            <person name="Medina M."/>
            <person name="Montsant A."/>
            <person name="Obornik M."/>
            <person name="Parker M.S."/>
            <person name="Palenik B."/>
            <person name="Pazour G.J."/>
            <person name="Richardson P.M."/>
            <person name="Rynearson T.A."/>
            <person name="Saito M.A."/>
            <person name="Schwartz D.C."/>
            <person name="Thamatrakoln K."/>
            <person name="Valentin K."/>
            <person name="Vardi A."/>
            <person name="Wilkerson F.P."/>
            <person name="Rokhsar D.S."/>
        </authorList>
    </citation>
    <scope>NUCLEOTIDE SEQUENCE [LARGE SCALE GENOMIC DNA]</scope>
    <source>
        <strain evidence="2 3">CCMP1335</strain>
    </source>
</reference>
<dbReference type="GO" id="GO:0000166">
    <property type="term" value="F:nucleotide binding"/>
    <property type="evidence" value="ECO:0007669"/>
    <property type="project" value="InterPro"/>
</dbReference>
<dbReference type="KEGG" id="tps:THAPSDRAFT_9602"/>
<dbReference type="InterPro" id="IPR023299">
    <property type="entry name" value="ATPase_P-typ_cyto_dom_N"/>
</dbReference>
<reference evidence="2 3" key="2">
    <citation type="journal article" date="2008" name="Nature">
        <title>The Phaeodactylum genome reveals the evolutionary history of diatom genomes.</title>
        <authorList>
            <person name="Bowler C."/>
            <person name="Allen A.E."/>
            <person name="Badger J.H."/>
            <person name="Grimwood J."/>
            <person name="Jabbari K."/>
            <person name="Kuo A."/>
            <person name="Maheswari U."/>
            <person name="Martens C."/>
            <person name="Maumus F."/>
            <person name="Otillar R.P."/>
            <person name="Rayko E."/>
            <person name="Salamov A."/>
            <person name="Vandepoele K."/>
            <person name="Beszteri B."/>
            <person name="Gruber A."/>
            <person name="Heijde M."/>
            <person name="Katinka M."/>
            <person name="Mock T."/>
            <person name="Valentin K."/>
            <person name="Verret F."/>
            <person name="Berges J.A."/>
            <person name="Brownlee C."/>
            <person name="Cadoret J.P."/>
            <person name="Chiovitti A."/>
            <person name="Choi C.J."/>
            <person name="Coesel S."/>
            <person name="De Martino A."/>
            <person name="Detter J.C."/>
            <person name="Durkin C."/>
            <person name="Falciatore A."/>
            <person name="Fournet J."/>
            <person name="Haruta M."/>
            <person name="Huysman M.J."/>
            <person name="Jenkins B.D."/>
            <person name="Jiroutova K."/>
            <person name="Jorgensen R.E."/>
            <person name="Joubert Y."/>
            <person name="Kaplan A."/>
            <person name="Kroger N."/>
            <person name="Kroth P.G."/>
            <person name="La Roche J."/>
            <person name="Lindquist E."/>
            <person name="Lommer M."/>
            <person name="Martin-Jezequel V."/>
            <person name="Lopez P.J."/>
            <person name="Lucas S."/>
            <person name="Mangogna M."/>
            <person name="McGinnis K."/>
            <person name="Medlin L.K."/>
            <person name="Montsant A."/>
            <person name="Oudot-Le Secq M.P."/>
            <person name="Napoli C."/>
            <person name="Obornik M."/>
            <person name="Parker M.S."/>
            <person name="Petit J.L."/>
            <person name="Porcel B.M."/>
            <person name="Poulsen N."/>
            <person name="Robison M."/>
            <person name="Rychlewski L."/>
            <person name="Rynearson T.A."/>
            <person name="Schmutz J."/>
            <person name="Shapiro H."/>
            <person name="Siaut M."/>
            <person name="Stanley M."/>
            <person name="Sussman M.R."/>
            <person name="Taylor A.R."/>
            <person name="Vardi A."/>
            <person name="von Dassow P."/>
            <person name="Vyverman W."/>
            <person name="Willis A."/>
            <person name="Wyrwicz L.S."/>
            <person name="Rokhsar D.S."/>
            <person name="Weissenbach J."/>
            <person name="Armbrust E.V."/>
            <person name="Green B.R."/>
            <person name="Van de Peer Y."/>
            <person name="Grigoriev I.V."/>
        </authorList>
    </citation>
    <scope>NUCLEOTIDE SEQUENCE [LARGE SCALE GENOMIC DNA]</scope>
    <source>
        <strain evidence="2 3">CCMP1335</strain>
    </source>
</reference>
<dbReference type="SUPFAM" id="SSF56784">
    <property type="entry name" value="HAD-like"/>
    <property type="match status" value="1"/>
</dbReference>
<gene>
    <name evidence="2" type="ORF">THAPSDRAFT_9602</name>
</gene>
<dbReference type="eggNOG" id="KOG0205">
    <property type="taxonomic scope" value="Eukaryota"/>
</dbReference>
<dbReference type="GeneID" id="7447880"/>
<dbReference type="RefSeq" id="XP_002293635.1">
    <property type="nucleotide sequence ID" value="XM_002293599.1"/>
</dbReference>
<protein>
    <submittedName>
        <fullName evidence="2">Uncharacterized protein</fullName>
    </submittedName>
</protein>
<dbReference type="PANTHER" id="PTHR42861">
    <property type="entry name" value="CALCIUM-TRANSPORTING ATPASE"/>
    <property type="match status" value="1"/>
</dbReference>